<dbReference type="Proteomes" id="UP000243468">
    <property type="component" value="Unassembled WGS sequence"/>
</dbReference>
<dbReference type="STRING" id="1226327.SAMN05421732_11113"/>
<evidence type="ECO:0000313" key="2">
    <source>
        <dbReference type="EMBL" id="SDC69785.1"/>
    </source>
</evidence>
<proteinExistence type="predicted"/>
<feature type="compositionally biased region" description="Low complexity" evidence="1">
    <location>
        <begin position="1"/>
        <end position="27"/>
    </location>
</feature>
<keyword evidence="3" id="KW-1185">Reference proteome</keyword>
<dbReference type="AlphaFoldDB" id="A0A1G6NRJ4"/>
<feature type="region of interest" description="Disordered" evidence="1">
    <location>
        <begin position="1"/>
        <end position="63"/>
    </location>
</feature>
<protein>
    <submittedName>
        <fullName evidence="2">Uncharacterized protein</fullName>
    </submittedName>
</protein>
<organism evidence="2 3">
    <name type="scientific">Acinetobacter kookii</name>
    <dbReference type="NCBI Taxonomy" id="1226327"/>
    <lineage>
        <taxon>Bacteria</taxon>
        <taxon>Pseudomonadati</taxon>
        <taxon>Pseudomonadota</taxon>
        <taxon>Gammaproteobacteria</taxon>
        <taxon>Moraxellales</taxon>
        <taxon>Moraxellaceae</taxon>
        <taxon>Acinetobacter</taxon>
    </lineage>
</organism>
<evidence type="ECO:0000256" key="1">
    <source>
        <dbReference type="SAM" id="MobiDB-lite"/>
    </source>
</evidence>
<gene>
    <name evidence="2" type="ORF">SAMN05421732_11113</name>
</gene>
<dbReference type="RefSeq" id="WP_092820451.1">
    <property type="nucleotide sequence ID" value="NZ_BAABKJ010000013.1"/>
</dbReference>
<name>A0A1G6NRJ4_9GAMM</name>
<dbReference type="EMBL" id="FMYO01000011">
    <property type="protein sequence ID" value="SDC69785.1"/>
    <property type="molecule type" value="Genomic_DNA"/>
</dbReference>
<sequence>MTAQDNPQPDQQKQPVPLTENPDQQKYPNPPNPQPDQPDQHIETFNPQKKPNEQPENPIRQQK</sequence>
<reference evidence="3" key="1">
    <citation type="submission" date="2016-09" db="EMBL/GenBank/DDBJ databases">
        <authorList>
            <person name="Varghese N."/>
            <person name="Submissions S."/>
        </authorList>
    </citation>
    <scope>NUCLEOTIDE SEQUENCE [LARGE SCALE GENOMIC DNA]</scope>
    <source>
        <strain evidence="3">ANC 4667</strain>
    </source>
</reference>
<accession>A0A1G6NRJ4</accession>
<evidence type="ECO:0000313" key="3">
    <source>
        <dbReference type="Proteomes" id="UP000243468"/>
    </source>
</evidence>